<dbReference type="InterPro" id="IPR036709">
    <property type="entry name" value="Autotransporte_beta_dom_sf"/>
</dbReference>
<proteinExistence type="predicted"/>
<keyword evidence="1" id="KW-0732">Signal</keyword>
<sequence>MRSNPVAFAPNCRWALALLTTACITTPSISFASAIYLGYGQSEQTTQVNERVIHFKPAGKTALLSFDLTDNLSISGDVYIADETEQVTDRVDSFLDIDSWSVGIGYYVENWAFSASYNNWQDELKLKTGKENRITFERDTESPSYSLSGGYDWYLEDWQLGVGLGVHYNDWQMTQRRDKREEPDASSKEQGNTTFISASLSASYYLELNADYGVLTGASMQWSQVTDSESQIVSRNGRNISQVNNRRNGSLINSQSALGSESYGQLNTYVSFDLFSAWIVDLNASFDFGGDETSTAWTANLGYLF</sequence>
<accession>A0A8J2U2R8</accession>
<protein>
    <recommendedName>
        <fullName evidence="4">DUF481 domain-containing protein</fullName>
    </recommendedName>
</protein>
<organism evidence="2 3">
    <name type="scientific">Neiella marina</name>
    <dbReference type="NCBI Taxonomy" id="508461"/>
    <lineage>
        <taxon>Bacteria</taxon>
        <taxon>Pseudomonadati</taxon>
        <taxon>Pseudomonadota</taxon>
        <taxon>Gammaproteobacteria</taxon>
        <taxon>Alteromonadales</taxon>
        <taxon>Echinimonadaceae</taxon>
        <taxon>Neiella</taxon>
    </lineage>
</organism>
<comment type="caution">
    <text evidence="2">The sequence shown here is derived from an EMBL/GenBank/DDBJ whole genome shotgun (WGS) entry which is preliminary data.</text>
</comment>
<feature type="signal peptide" evidence="1">
    <location>
        <begin position="1"/>
        <end position="32"/>
    </location>
</feature>
<dbReference type="SUPFAM" id="SSF103515">
    <property type="entry name" value="Autotransporter"/>
    <property type="match status" value="1"/>
</dbReference>
<feature type="chain" id="PRO_5035304317" description="DUF481 domain-containing protein" evidence="1">
    <location>
        <begin position="33"/>
        <end position="305"/>
    </location>
</feature>
<keyword evidence="3" id="KW-1185">Reference proteome</keyword>
<dbReference type="Proteomes" id="UP000619743">
    <property type="component" value="Unassembled WGS sequence"/>
</dbReference>
<evidence type="ECO:0000313" key="3">
    <source>
        <dbReference type="Proteomes" id="UP000619743"/>
    </source>
</evidence>
<evidence type="ECO:0000256" key="1">
    <source>
        <dbReference type="SAM" id="SignalP"/>
    </source>
</evidence>
<dbReference type="EMBL" id="BMDX01000003">
    <property type="protein sequence ID" value="GGA68339.1"/>
    <property type="molecule type" value="Genomic_DNA"/>
</dbReference>
<name>A0A8J2U2R8_9GAMM</name>
<dbReference type="AlphaFoldDB" id="A0A8J2U2R8"/>
<gene>
    <name evidence="2" type="ORF">GCM10011369_07470</name>
</gene>
<reference evidence="3" key="1">
    <citation type="journal article" date="2019" name="Int. J. Syst. Evol. Microbiol.">
        <title>The Global Catalogue of Microorganisms (GCM) 10K type strain sequencing project: providing services to taxonomists for standard genome sequencing and annotation.</title>
        <authorList>
            <consortium name="The Broad Institute Genomics Platform"/>
            <consortium name="The Broad Institute Genome Sequencing Center for Infectious Disease"/>
            <person name="Wu L."/>
            <person name="Ma J."/>
        </authorList>
    </citation>
    <scope>NUCLEOTIDE SEQUENCE [LARGE SCALE GENOMIC DNA]</scope>
    <source>
        <strain evidence="3">CGMCC 1.10130</strain>
    </source>
</reference>
<dbReference type="RefSeq" id="WP_087506554.1">
    <property type="nucleotide sequence ID" value="NZ_BMDX01000003.1"/>
</dbReference>
<evidence type="ECO:0008006" key="4">
    <source>
        <dbReference type="Google" id="ProtNLM"/>
    </source>
</evidence>
<evidence type="ECO:0000313" key="2">
    <source>
        <dbReference type="EMBL" id="GGA68339.1"/>
    </source>
</evidence>